<name>A0A8K0CRH0_IGNLU</name>
<comment type="caution">
    <text evidence="1">The sequence shown here is derived from an EMBL/GenBank/DDBJ whole genome shotgun (WGS) entry which is preliminary data.</text>
</comment>
<sequence>KLYNFFSTHRWNTLTEYLGSKKVLKSFSQTRWFARADAVSALQEGHKQIIEALMSIAEDTEQPRETRHEALSLSRKMGNLEFIILTEIWSTILERTDKTSNFLQKETIAIDVATNLFTSLDNFIINLRDKFDYFELSVKEKNSESDCKDLSQRTRGRSSRQAFFDGSAPSVQLNGKEKFKELKQSCKEFVEIYYEDASEKELEMECLHLTEYVKIVQSSENEETNSLSEIYHLLKENKIEDTFPNVEIALRIFLSMM</sequence>
<dbReference type="OrthoDB" id="6779073at2759"/>
<evidence type="ECO:0000313" key="1">
    <source>
        <dbReference type="EMBL" id="KAF2889967.1"/>
    </source>
</evidence>
<gene>
    <name evidence="1" type="ORF">ILUMI_16206</name>
</gene>
<reference evidence="1" key="1">
    <citation type="submission" date="2019-08" db="EMBL/GenBank/DDBJ databases">
        <title>The genome of the North American firefly Photinus pyralis.</title>
        <authorList>
            <consortium name="Photinus pyralis genome working group"/>
            <person name="Fallon T.R."/>
            <person name="Sander Lower S.E."/>
            <person name="Weng J.-K."/>
        </authorList>
    </citation>
    <scope>NUCLEOTIDE SEQUENCE</scope>
    <source>
        <strain evidence="1">TRF0915ILg1</strain>
        <tissue evidence="1">Whole body</tissue>
    </source>
</reference>
<keyword evidence="2" id="KW-1185">Reference proteome</keyword>
<evidence type="ECO:0000313" key="2">
    <source>
        <dbReference type="Proteomes" id="UP000801492"/>
    </source>
</evidence>
<dbReference type="EMBL" id="VTPC01060095">
    <property type="protein sequence ID" value="KAF2889967.1"/>
    <property type="molecule type" value="Genomic_DNA"/>
</dbReference>
<dbReference type="Proteomes" id="UP000801492">
    <property type="component" value="Unassembled WGS sequence"/>
</dbReference>
<protein>
    <submittedName>
        <fullName evidence="1">Uncharacterized protein</fullName>
    </submittedName>
</protein>
<proteinExistence type="predicted"/>
<organism evidence="1 2">
    <name type="scientific">Ignelater luminosus</name>
    <name type="common">Cucubano</name>
    <name type="synonym">Pyrophorus luminosus</name>
    <dbReference type="NCBI Taxonomy" id="2038154"/>
    <lineage>
        <taxon>Eukaryota</taxon>
        <taxon>Metazoa</taxon>
        <taxon>Ecdysozoa</taxon>
        <taxon>Arthropoda</taxon>
        <taxon>Hexapoda</taxon>
        <taxon>Insecta</taxon>
        <taxon>Pterygota</taxon>
        <taxon>Neoptera</taxon>
        <taxon>Endopterygota</taxon>
        <taxon>Coleoptera</taxon>
        <taxon>Polyphaga</taxon>
        <taxon>Elateriformia</taxon>
        <taxon>Elateroidea</taxon>
        <taxon>Elateridae</taxon>
        <taxon>Agrypninae</taxon>
        <taxon>Pyrophorini</taxon>
        <taxon>Ignelater</taxon>
    </lineage>
</organism>
<feature type="non-terminal residue" evidence="1">
    <location>
        <position position="1"/>
    </location>
</feature>
<accession>A0A8K0CRH0</accession>
<feature type="non-terminal residue" evidence="1">
    <location>
        <position position="257"/>
    </location>
</feature>
<dbReference type="AlphaFoldDB" id="A0A8K0CRH0"/>